<dbReference type="Proteomes" id="UP001165121">
    <property type="component" value="Unassembled WGS sequence"/>
</dbReference>
<reference evidence="1" key="1">
    <citation type="submission" date="2023-04" db="EMBL/GenBank/DDBJ databases">
        <title>Phytophthora fragariaefolia NBRC 109709.</title>
        <authorList>
            <person name="Ichikawa N."/>
            <person name="Sato H."/>
            <person name="Tonouchi N."/>
        </authorList>
    </citation>
    <scope>NUCLEOTIDE SEQUENCE</scope>
    <source>
        <strain evidence="1">NBRC 109709</strain>
    </source>
</reference>
<gene>
    <name evidence="1" type="ORF">Pfra01_001749600</name>
</gene>
<proteinExistence type="predicted"/>
<protein>
    <submittedName>
        <fullName evidence="1">Unnamed protein product</fullName>
    </submittedName>
</protein>
<organism evidence="1 2">
    <name type="scientific">Phytophthora fragariaefolia</name>
    <dbReference type="NCBI Taxonomy" id="1490495"/>
    <lineage>
        <taxon>Eukaryota</taxon>
        <taxon>Sar</taxon>
        <taxon>Stramenopiles</taxon>
        <taxon>Oomycota</taxon>
        <taxon>Peronosporomycetes</taxon>
        <taxon>Peronosporales</taxon>
        <taxon>Peronosporaceae</taxon>
        <taxon>Phytophthora</taxon>
    </lineage>
</organism>
<dbReference type="EMBL" id="BSXT01002056">
    <property type="protein sequence ID" value="GMF46938.1"/>
    <property type="molecule type" value="Genomic_DNA"/>
</dbReference>
<comment type="caution">
    <text evidence="1">The sequence shown here is derived from an EMBL/GenBank/DDBJ whole genome shotgun (WGS) entry which is preliminary data.</text>
</comment>
<name>A0A9W6XWU3_9STRA</name>
<sequence length="103" mass="11034">MGETGGYDSFSETLQRLEAYCHSLNLFRRLYHEQLTRRRVAAHAPRIHATDASSDFKLDVAADAATTATAANTTTAANTANADAATLAAASTKAVRSVDHRLL</sequence>
<evidence type="ECO:0000313" key="2">
    <source>
        <dbReference type="Proteomes" id="UP001165121"/>
    </source>
</evidence>
<dbReference type="AlphaFoldDB" id="A0A9W6XWU3"/>
<evidence type="ECO:0000313" key="1">
    <source>
        <dbReference type="EMBL" id="GMF46938.1"/>
    </source>
</evidence>
<accession>A0A9W6XWU3</accession>
<keyword evidence="2" id="KW-1185">Reference proteome</keyword>